<evidence type="ECO:0000259" key="1">
    <source>
        <dbReference type="Pfam" id="PF12770"/>
    </source>
</evidence>
<accession>A0ABU2LII6</accession>
<reference evidence="3" key="1">
    <citation type="submission" date="2023-07" db="EMBL/GenBank/DDBJ databases">
        <title>30 novel species of actinomycetes from the DSMZ collection.</title>
        <authorList>
            <person name="Nouioui I."/>
        </authorList>
    </citation>
    <scope>NUCLEOTIDE SEQUENCE [LARGE SCALE GENOMIC DNA]</scope>
    <source>
        <strain evidence="3">DSM 44918</strain>
    </source>
</reference>
<dbReference type="EMBL" id="JAVREM010000001">
    <property type="protein sequence ID" value="MDT0316948.1"/>
    <property type="molecule type" value="Genomic_DNA"/>
</dbReference>
<gene>
    <name evidence="2" type="ORF">RNC47_01195</name>
</gene>
<name>A0ABU2LII6_9ACTN</name>
<proteinExistence type="predicted"/>
<dbReference type="Proteomes" id="UP001183420">
    <property type="component" value="Unassembled WGS sequence"/>
</dbReference>
<sequence length="1104" mass="120070">MGELRAALLAVKESAAAEYAVDLMRDINLLPEQLRELDQLIDHWSTIVRLLPEDAPPLVHAETALGMLLAARATADASARPDDRAEALRRLRRTDRHGEVGGELAVAARMALLRLLVPGRVLNERAGSSDAVLREAFTFGRSGPYGPRAPAPELVEACGILDRLSAARLPFDIRQRLDRTRHRLELVRRVFSSSTTLEDWRLLIPLLPEHVLRAGRGFWEPPEAVAEHGHDKKTRAAGPPHVTAGDAAWDSSAALDDIMLDQAKRGDLEHLEGIAARMRQALHTLPEDDPAAWWARLDLAHALSHAGSLSGVLQDDEAADELRRTVEVALNSQPRGLLPDRSRTQVQLAISRALQETGRTERGRDGSALPGLIDELTRLHEAVPANDVQRHHVSLALGNALIRHGYLTGDLDERRAGSRYLREAVEVDWPLPGPYLPLLRSFVLSLLTQVDPDADARLIEEAVAATHGVLAGRKVHPDREFTVRHQLGQALLAAAQRGNDPRRLEQGIAELAMARELAAAAPVSERLSEALSLLAQAYAARSSLPRTNGVDTERAGADREAALTTGRAALVELAADVLRQLGSEHGLETARRGADLALWMAHFAAAHRRGREFHEALELGRAMVLRAAAVSQDMPRLLADRGHPELAEEWRRAEQRGGTRPRPAVELLRPGAASGPSIPSTLRRRALTALGARTRGGDQELIVSPGLGQLKEVIAAAGVDALVYLVPGRERSPGYALLVRPTGRPTQVHTLSRLSLTDPALRRYLDAAAARSRPAGPEERYAAEARWRRALEELCDWAWQAAIEPVLASLEPLGRPPRVVLVPCDRLGVVPWHAARRRNEHTGSVRYACQDAVFSYAPSALELMRAASRRRLPLAERQVLLADPEQTLLWSSIEVEALRAAYYPNALLHGGLLDTEPDAPGTPDDLLAVLPGGRDSPASLVHLSCHALAGRSPTRSALRLDGGELTVARLLDFPPGETVRTAGPLVVLGACETDLSSRDHDEALTLATALVARGAADVVGSRWAILDSATAVLMAVFHHHLTADGLAPADALRAAQLWMLDPDRQPPSTLTDPDLRREATRPDLHHPHFWAAFTHQGNPTATRA</sequence>
<feature type="domain" description="CHAT" evidence="1">
    <location>
        <begin position="793"/>
        <end position="1098"/>
    </location>
</feature>
<dbReference type="InterPro" id="IPR024983">
    <property type="entry name" value="CHAT_dom"/>
</dbReference>
<protein>
    <submittedName>
        <fullName evidence="2">CHAT domain-containing protein</fullName>
    </submittedName>
</protein>
<dbReference type="Pfam" id="PF12770">
    <property type="entry name" value="CHAT"/>
    <property type="match status" value="1"/>
</dbReference>
<comment type="caution">
    <text evidence="2">The sequence shown here is derived from an EMBL/GenBank/DDBJ whole genome shotgun (WGS) entry which is preliminary data.</text>
</comment>
<keyword evidence="3" id="KW-1185">Reference proteome</keyword>
<dbReference type="RefSeq" id="WP_311594675.1">
    <property type="nucleotide sequence ID" value="NZ_JAVREM010000001.1"/>
</dbReference>
<evidence type="ECO:0000313" key="3">
    <source>
        <dbReference type="Proteomes" id="UP001183420"/>
    </source>
</evidence>
<evidence type="ECO:0000313" key="2">
    <source>
        <dbReference type="EMBL" id="MDT0316948.1"/>
    </source>
</evidence>
<organism evidence="2 3">
    <name type="scientific">Streptomyces millisiae</name>
    <dbReference type="NCBI Taxonomy" id="3075542"/>
    <lineage>
        <taxon>Bacteria</taxon>
        <taxon>Bacillati</taxon>
        <taxon>Actinomycetota</taxon>
        <taxon>Actinomycetes</taxon>
        <taxon>Kitasatosporales</taxon>
        <taxon>Streptomycetaceae</taxon>
        <taxon>Streptomyces</taxon>
    </lineage>
</organism>